<feature type="transmembrane region" description="Helical" evidence="1">
    <location>
        <begin position="6"/>
        <end position="24"/>
    </location>
</feature>
<comment type="caution">
    <text evidence="2">The sequence shown here is derived from an EMBL/GenBank/DDBJ whole genome shotgun (WGS) entry which is preliminary data.</text>
</comment>
<name>A0A401FMJ9_9LACO</name>
<reference evidence="2 3" key="1">
    <citation type="submission" date="2017-11" db="EMBL/GenBank/DDBJ databases">
        <title>Draft Genome Sequence of Lactobacillus curieae NBRC 111893 isolated from Koso, a Japanese sugar-Vegetable Fermented Beverage.</title>
        <authorList>
            <person name="Chiou T.Y."/>
            <person name="Oshima K."/>
            <person name="Suda W."/>
            <person name="Hattori M."/>
            <person name="Takahashi T."/>
        </authorList>
    </citation>
    <scope>NUCLEOTIDE SEQUENCE [LARGE SCALE GENOMIC DNA]</scope>
    <source>
        <strain evidence="2 3">NBRC111893</strain>
    </source>
</reference>
<protein>
    <submittedName>
        <fullName evidence="2">Membrane protein</fullName>
    </submittedName>
</protein>
<evidence type="ECO:0000313" key="2">
    <source>
        <dbReference type="EMBL" id="GAY73451.1"/>
    </source>
</evidence>
<feature type="transmembrane region" description="Helical" evidence="1">
    <location>
        <begin position="186"/>
        <end position="208"/>
    </location>
</feature>
<keyword evidence="1" id="KW-0472">Membrane</keyword>
<feature type="transmembrane region" description="Helical" evidence="1">
    <location>
        <begin position="253"/>
        <end position="269"/>
    </location>
</feature>
<keyword evidence="1" id="KW-0812">Transmembrane</keyword>
<gene>
    <name evidence="2" type="ORF">NBRC111893_1597</name>
</gene>
<sequence length="278" mass="31398">MGDYSAAPLGIVFAIAAIGLFFLPRIKYQRWYLGSGVAMLLIVSGISTKMLTPEEQTVNKYQSFTKGVLVNNPNPMESLNDSKLNKQFSLMKEQDYFPADYTALKPDSKYVKHNLIDKYNSFWLIDYYGNNLNQLGTSLNDVAKNVMIVQVSALGNYTKNHGRALQQFSFFTLYSQLSSTFYPKKYAFNIMIGLTLGIVYLVGMYNNFKNRKQIAGIMKFFLVIGLMTGAAILPVTTLLTFGETNLAQHMLPVSYSLDLVYLILIADIIRKRLWKGTS</sequence>
<dbReference type="AlphaFoldDB" id="A0A401FMJ9"/>
<organism evidence="2 3">
    <name type="scientific">Lentilactobacillus kosonis</name>
    <dbReference type="NCBI Taxonomy" id="2810561"/>
    <lineage>
        <taxon>Bacteria</taxon>
        <taxon>Bacillati</taxon>
        <taxon>Bacillota</taxon>
        <taxon>Bacilli</taxon>
        <taxon>Lactobacillales</taxon>
        <taxon>Lactobacillaceae</taxon>
        <taxon>Lentilactobacillus</taxon>
    </lineage>
</organism>
<feature type="transmembrane region" description="Helical" evidence="1">
    <location>
        <begin position="31"/>
        <end position="51"/>
    </location>
</feature>
<keyword evidence="1" id="KW-1133">Transmembrane helix</keyword>
<feature type="transmembrane region" description="Helical" evidence="1">
    <location>
        <begin position="220"/>
        <end position="241"/>
    </location>
</feature>
<accession>A0A401FMJ9</accession>
<keyword evidence="3" id="KW-1185">Reference proteome</keyword>
<evidence type="ECO:0000313" key="3">
    <source>
        <dbReference type="Proteomes" id="UP000286974"/>
    </source>
</evidence>
<dbReference type="Proteomes" id="UP000286974">
    <property type="component" value="Unassembled WGS sequence"/>
</dbReference>
<dbReference type="EMBL" id="BEXA01000003">
    <property type="protein sequence ID" value="GAY73451.1"/>
    <property type="molecule type" value="Genomic_DNA"/>
</dbReference>
<evidence type="ECO:0000256" key="1">
    <source>
        <dbReference type="SAM" id="Phobius"/>
    </source>
</evidence>
<proteinExistence type="predicted"/>